<gene>
    <name evidence="5" type="ORF">MUK42_27489</name>
</gene>
<dbReference type="OrthoDB" id="685410at2759"/>
<evidence type="ECO:0000313" key="5">
    <source>
        <dbReference type="EMBL" id="URD88648.1"/>
    </source>
</evidence>
<evidence type="ECO:0000256" key="2">
    <source>
        <dbReference type="ARBA" id="ARBA00022729"/>
    </source>
</evidence>
<dbReference type="GO" id="GO:0016020">
    <property type="term" value="C:membrane"/>
    <property type="evidence" value="ECO:0007669"/>
    <property type="project" value="UniProtKB-SubCell"/>
</dbReference>
<name>A0A9E7JPI0_9LILI</name>
<evidence type="ECO:0000313" key="6">
    <source>
        <dbReference type="Proteomes" id="UP001055439"/>
    </source>
</evidence>
<sequence length="330" mass="36719">MGLVELLLLPLTLSSLGSTKVESASTEKHFALPSNCPNRCGNISIEYPFGIGHDCYRAGFNLTCTNHTDQPPRLSLGDGVLEVTRIDLDTGTVYVKTPVVTMGVDQESINVPLIDLQNWPYSFTSLEQEIQNFYTIDTYNRLYVSGCSVVADLVDPTTNNTIGTCITRCTSNGKHCYRSQSFALTCNTTFNPPILFFKDNYIVRNISLEEGQLEFSAPNRTTDSSYIDDNYNYFDETGPFTPLEQLSTFSWVIESQTCEEASKNMTTFACVDKNSSCVDVPKTSTKDIQGYRCKCHNGYQGNPYIANGCKGTQKPKSSLSCRQQNYLSKC</sequence>
<feature type="signal peptide" evidence="3">
    <location>
        <begin position="1"/>
        <end position="23"/>
    </location>
</feature>
<dbReference type="EMBL" id="CP097504">
    <property type="protein sequence ID" value="URD88648.1"/>
    <property type="molecule type" value="Genomic_DNA"/>
</dbReference>
<comment type="subcellular location">
    <subcellularLocation>
        <location evidence="1">Membrane</location>
        <topology evidence="1">Single-pass membrane protein</topology>
    </subcellularLocation>
</comment>
<evidence type="ECO:0000256" key="1">
    <source>
        <dbReference type="ARBA" id="ARBA00004167"/>
    </source>
</evidence>
<dbReference type="AlphaFoldDB" id="A0A9E7JPI0"/>
<feature type="domain" description="Wall-associated receptor kinase galacturonan-binding" evidence="4">
    <location>
        <begin position="36"/>
        <end position="96"/>
    </location>
</feature>
<accession>A0A9E7JPI0</accession>
<dbReference type="Proteomes" id="UP001055439">
    <property type="component" value="Chromosome 2"/>
</dbReference>
<evidence type="ECO:0000259" key="4">
    <source>
        <dbReference type="Pfam" id="PF13947"/>
    </source>
</evidence>
<dbReference type="InterPro" id="IPR025287">
    <property type="entry name" value="WAK_GUB"/>
</dbReference>
<organism evidence="5 6">
    <name type="scientific">Musa troglodytarum</name>
    <name type="common">fe'i banana</name>
    <dbReference type="NCBI Taxonomy" id="320322"/>
    <lineage>
        <taxon>Eukaryota</taxon>
        <taxon>Viridiplantae</taxon>
        <taxon>Streptophyta</taxon>
        <taxon>Embryophyta</taxon>
        <taxon>Tracheophyta</taxon>
        <taxon>Spermatophyta</taxon>
        <taxon>Magnoliopsida</taxon>
        <taxon>Liliopsida</taxon>
        <taxon>Zingiberales</taxon>
        <taxon>Musaceae</taxon>
        <taxon>Musa</taxon>
    </lineage>
</organism>
<evidence type="ECO:0000256" key="3">
    <source>
        <dbReference type="SAM" id="SignalP"/>
    </source>
</evidence>
<proteinExistence type="predicted"/>
<dbReference type="GO" id="GO:0030247">
    <property type="term" value="F:polysaccharide binding"/>
    <property type="evidence" value="ECO:0007669"/>
    <property type="project" value="InterPro"/>
</dbReference>
<keyword evidence="6" id="KW-1185">Reference proteome</keyword>
<protein>
    <recommendedName>
        <fullName evidence="4">Wall-associated receptor kinase galacturonan-binding domain-containing protein</fullName>
    </recommendedName>
</protein>
<dbReference type="PANTHER" id="PTHR33491">
    <property type="entry name" value="OSJNBA0016N04.9 PROTEIN"/>
    <property type="match status" value="1"/>
</dbReference>
<keyword evidence="2 3" id="KW-0732">Signal</keyword>
<dbReference type="Pfam" id="PF13947">
    <property type="entry name" value="GUB_WAK_bind"/>
    <property type="match status" value="1"/>
</dbReference>
<feature type="chain" id="PRO_5039195887" description="Wall-associated receptor kinase galacturonan-binding domain-containing protein" evidence="3">
    <location>
        <begin position="24"/>
        <end position="330"/>
    </location>
</feature>
<reference evidence="5" key="1">
    <citation type="submission" date="2022-05" db="EMBL/GenBank/DDBJ databases">
        <title>The Musa troglodytarum L. genome provides insights into the mechanism of non-climacteric behaviour and enrichment of carotenoids.</title>
        <authorList>
            <person name="Wang J."/>
        </authorList>
    </citation>
    <scope>NUCLEOTIDE SEQUENCE</scope>
    <source>
        <tissue evidence="5">Leaf</tissue>
    </source>
</reference>